<dbReference type="GO" id="GO:0016758">
    <property type="term" value="F:hexosyltransferase activity"/>
    <property type="evidence" value="ECO:0007669"/>
    <property type="project" value="InterPro"/>
</dbReference>
<feature type="transmembrane region" description="Helical" evidence="8">
    <location>
        <begin position="71"/>
        <end position="104"/>
    </location>
</feature>
<evidence type="ECO:0000256" key="6">
    <source>
        <dbReference type="ARBA" id="ARBA00023136"/>
    </source>
</evidence>
<feature type="transmembrane region" description="Helical" evidence="8">
    <location>
        <begin position="313"/>
        <end position="343"/>
    </location>
</feature>
<feature type="transmembrane region" description="Helical" evidence="8">
    <location>
        <begin position="181"/>
        <end position="198"/>
    </location>
</feature>
<feature type="transmembrane region" description="Helical" evidence="8">
    <location>
        <begin position="7"/>
        <end position="28"/>
    </location>
</feature>
<keyword evidence="2" id="KW-1003">Cell membrane</keyword>
<evidence type="ECO:0000256" key="7">
    <source>
        <dbReference type="ARBA" id="ARBA00024033"/>
    </source>
</evidence>
<gene>
    <name evidence="9" type="ORF">US75_C0018G0012</name>
</gene>
<dbReference type="InterPro" id="IPR018584">
    <property type="entry name" value="GT87"/>
</dbReference>
<dbReference type="STRING" id="1618583.US75_C0018G0012"/>
<evidence type="ECO:0000256" key="4">
    <source>
        <dbReference type="ARBA" id="ARBA00022692"/>
    </source>
</evidence>
<evidence type="ECO:0000256" key="8">
    <source>
        <dbReference type="SAM" id="Phobius"/>
    </source>
</evidence>
<evidence type="ECO:0000256" key="3">
    <source>
        <dbReference type="ARBA" id="ARBA00022679"/>
    </source>
</evidence>
<feature type="transmembrane region" description="Helical" evidence="8">
    <location>
        <begin position="156"/>
        <end position="175"/>
    </location>
</feature>
<keyword evidence="4 8" id="KW-0812">Transmembrane</keyword>
<reference evidence="9 10" key="1">
    <citation type="journal article" date="2015" name="Nature">
        <title>rRNA introns, odd ribosomes, and small enigmatic genomes across a large radiation of phyla.</title>
        <authorList>
            <person name="Brown C.T."/>
            <person name="Hug L.A."/>
            <person name="Thomas B.C."/>
            <person name="Sharon I."/>
            <person name="Castelle C.J."/>
            <person name="Singh A."/>
            <person name="Wilkins M.J."/>
            <person name="Williams K.H."/>
            <person name="Banfield J.F."/>
        </authorList>
    </citation>
    <scope>NUCLEOTIDE SEQUENCE [LARGE SCALE GENOMIC DNA]</scope>
</reference>
<evidence type="ECO:0008006" key="11">
    <source>
        <dbReference type="Google" id="ProtNLM"/>
    </source>
</evidence>
<protein>
    <recommendedName>
        <fullName evidence="11">GPI transamidase subunit PIG-U</fullName>
    </recommendedName>
</protein>
<evidence type="ECO:0000256" key="1">
    <source>
        <dbReference type="ARBA" id="ARBA00004651"/>
    </source>
</evidence>
<evidence type="ECO:0000256" key="5">
    <source>
        <dbReference type="ARBA" id="ARBA00022989"/>
    </source>
</evidence>
<sequence>MKLFRSPFIFSILILINLLIFIRLRFFLPQMAGPSQLLDLETYYRLVEGVLMGINPYTVSYMQTLGPPTVLFYFLPFSIFSLPTAKFLFTIINIICGFATCYVLAKKLSSQEKSVNVESRLPPSFRNFGRASRGNDGRNSHPKFINPSVLSNYRNIWFLILTLLFFSSFPVRFSIEMGQPNLVIGYLVSLLICSVTSKNNSAVPRFYSGLLNNSYGKQVPYILASIVILKTNYLITLISLLKNNSKLTAKTLIIILGTVVLMLPVVKLSFYTFYLLNKTGNFIPQISNNQQLNYYNQSIPARLNVLGLEHTALLFYVVLALIILWIVYNSGNIMLGIIASIILSPVSWQHYYAVLFPVFIFTFVNTKNIRYRILLLIAYLLFWIEFPFLHNTGVNLFTALISSHYLISAIILFTLIFKQKIPTSSVSK</sequence>
<evidence type="ECO:0000256" key="2">
    <source>
        <dbReference type="ARBA" id="ARBA00022475"/>
    </source>
</evidence>
<name>A0A0G0L2G3_9BACT</name>
<comment type="subcellular location">
    <subcellularLocation>
        <location evidence="1">Cell membrane</location>
        <topology evidence="1">Multi-pass membrane protein</topology>
    </subcellularLocation>
</comment>
<proteinExistence type="inferred from homology"/>
<feature type="transmembrane region" description="Helical" evidence="8">
    <location>
        <begin position="396"/>
        <end position="417"/>
    </location>
</feature>
<accession>A0A0G0L2G3</accession>
<dbReference type="Pfam" id="PF09594">
    <property type="entry name" value="GT87"/>
    <property type="match status" value="1"/>
</dbReference>
<feature type="transmembrane region" description="Helical" evidence="8">
    <location>
        <begin position="253"/>
        <end position="276"/>
    </location>
</feature>
<dbReference type="GO" id="GO:0005886">
    <property type="term" value="C:plasma membrane"/>
    <property type="evidence" value="ECO:0007669"/>
    <property type="project" value="UniProtKB-SubCell"/>
</dbReference>
<evidence type="ECO:0000313" key="10">
    <source>
        <dbReference type="Proteomes" id="UP000034096"/>
    </source>
</evidence>
<feature type="transmembrane region" description="Helical" evidence="8">
    <location>
        <begin position="219"/>
        <end position="241"/>
    </location>
</feature>
<dbReference type="AlphaFoldDB" id="A0A0G0L2G3"/>
<keyword evidence="5 8" id="KW-1133">Transmembrane helix</keyword>
<comment type="similarity">
    <text evidence="7">Belongs to the glycosyltransferase 87 family.</text>
</comment>
<keyword evidence="3" id="KW-0808">Transferase</keyword>
<comment type="caution">
    <text evidence="9">The sequence shown here is derived from an EMBL/GenBank/DDBJ whole genome shotgun (WGS) entry which is preliminary data.</text>
</comment>
<evidence type="ECO:0000313" key="9">
    <source>
        <dbReference type="EMBL" id="KKQ55584.1"/>
    </source>
</evidence>
<organism evidence="9 10">
    <name type="scientific">Candidatus Woesebacteria bacterium GW2011_GWC1_38_13</name>
    <dbReference type="NCBI Taxonomy" id="1618583"/>
    <lineage>
        <taxon>Bacteria</taxon>
        <taxon>Candidatus Woeseibacteriota</taxon>
    </lineage>
</organism>
<keyword evidence="6 8" id="KW-0472">Membrane</keyword>
<dbReference type="EMBL" id="LBUE01000018">
    <property type="protein sequence ID" value="KKQ55584.1"/>
    <property type="molecule type" value="Genomic_DNA"/>
</dbReference>
<feature type="transmembrane region" description="Helical" evidence="8">
    <location>
        <begin position="373"/>
        <end position="390"/>
    </location>
</feature>
<dbReference type="Proteomes" id="UP000034096">
    <property type="component" value="Unassembled WGS sequence"/>
</dbReference>